<dbReference type="Proteomes" id="UP001164746">
    <property type="component" value="Chromosome 10"/>
</dbReference>
<evidence type="ECO:0008006" key="3">
    <source>
        <dbReference type="Google" id="ProtNLM"/>
    </source>
</evidence>
<protein>
    <recommendedName>
        <fullName evidence="3">DNA-directed DNA polymerase</fullName>
    </recommendedName>
</protein>
<sequence length="229" mass="27132">MEFMAWYDIHKNDAFDFQYELLKYCRSDVDILRKCCLKFRELFQEITQKSKVPGIDPFENCLTIASACNLVFRRNFLEHESIGIIPSHGYRPEEKQSIMAYQWMSYLAHENQINIQHGRNYGEKHIGPYKVDGYYERDGEKVVLEFHGCFWHGCQKCFSTTTNYPVNDTMVDMIRGSSQSPSAIQVQDMKICRDITQTSVITRQETKDYRLVFDKRVINENYHTYPYGY</sequence>
<keyword evidence="2" id="KW-1185">Reference proteome</keyword>
<proteinExistence type="predicted"/>
<gene>
    <name evidence="1" type="ORF">MAR_032389</name>
</gene>
<evidence type="ECO:0000313" key="2">
    <source>
        <dbReference type="Proteomes" id="UP001164746"/>
    </source>
</evidence>
<evidence type="ECO:0000313" key="1">
    <source>
        <dbReference type="EMBL" id="WAR17795.1"/>
    </source>
</evidence>
<name>A0ABY7F6G9_MYAAR</name>
<accession>A0ABY7F6G9</accession>
<reference evidence="1" key="1">
    <citation type="submission" date="2022-11" db="EMBL/GenBank/DDBJ databases">
        <title>Centuries of genome instability and evolution in soft-shell clam transmissible cancer (bioRxiv).</title>
        <authorList>
            <person name="Hart S.F.M."/>
            <person name="Yonemitsu M.A."/>
            <person name="Giersch R.M."/>
            <person name="Beal B.F."/>
            <person name="Arriagada G."/>
            <person name="Davis B.W."/>
            <person name="Ostrander E.A."/>
            <person name="Goff S.P."/>
            <person name="Metzger M.J."/>
        </authorList>
    </citation>
    <scope>NUCLEOTIDE SEQUENCE</scope>
    <source>
        <strain evidence="1">MELC-2E11</strain>
        <tissue evidence="1">Siphon/mantle</tissue>
    </source>
</reference>
<dbReference type="PANTHER" id="PTHR33568:SF3">
    <property type="entry name" value="DNA-DIRECTED DNA POLYMERASE"/>
    <property type="match status" value="1"/>
</dbReference>
<dbReference type="Gene3D" id="3.40.960.10">
    <property type="entry name" value="VSR Endonuclease"/>
    <property type="match status" value="1"/>
</dbReference>
<organism evidence="1 2">
    <name type="scientific">Mya arenaria</name>
    <name type="common">Soft-shell clam</name>
    <dbReference type="NCBI Taxonomy" id="6604"/>
    <lineage>
        <taxon>Eukaryota</taxon>
        <taxon>Metazoa</taxon>
        <taxon>Spiralia</taxon>
        <taxon>Lophotrochozoa</taxon>
        <taxon>Mollusca</taxon>
        <taxon>Bivalvia</taxon>
        <taxon>Autobranchia</taxon>
        <taxon>Heteroconchia</taxon>
        <taxon>Euheterodonta</taxon>
        <taxon>Imparidentia</taxon>
        <taxon>Neoheterodontei</taxon>
        <taxon>Myida</taxon>
        <taxon>Myoidea</taxon>
        <taxon>Myidae</taxon>
        <taxon>Mya</taxon>
    </lineage>
</organism>
<dbReference type="EMBL" id="CP111021">
    <property type="protein sequence ID" value="WAR17795.1"/>
    <property type="molecule type" value="Genomic_DNA"/>
</dbReference>
<dbReference type="PANTHER" id="PTHR33568">
    <property type="entry name" value="DNA POLYMERASE"/>
    <property type="match status" value="1"/>
</dbReference>